<keyword evidence="3" id="KW-0472">Membrane</keyword>
<dbReference type="Gene3D" id="1.10.8.60">
    <property type="match status" value="1"/>
</dbReference>
<dbReference type="InterPro" id="IPR003960">
    <property type="entry name" value="ATPase_AAA_CS"/>
</dbReference>
<evidence type="ECO:0000256" key="2">
    <source>
        <dbReference type="ARBA" id="ARBA00022741"/>
    </source>
</evidence>
<evidence type="ECO:0000256" key="1">
    <source>
        <dbReference type="ARBA" id="ARBA00004572"/>
    </source>
</evidence>
<dbReference type="SMART" id="SM00382">
    <property type="entry name" value="AAA"/>
    <property type="match status" value="1"/>
</dbReference>
<feature type="compositionally biased region" description="Basic and acidic residues" evidence="6">
    <location>
        <begin position="424"/>
        <end position="438"/>
    </location>
</feature>
<organism evidence="8 9">
    <name type="scientific">Schizopora paradoxa</name>
    <dbReference type="NCBI Taxonomy" id="27342"/>
    <lineage>
        <taxon>Eukaryota</taxon>
        <taxon>Fungi</taxon>
        <taxon>Dikarya</taxon>
        <taxon>Basidiomycota</taxon>
        <taxon>Agaricomycotina</taxon>
        <taxon>Agaricomycetes</taxon>
        <taxon>Hymenochaetales</taxon>
        <taxon>Schizoporaceae</taxon>
        <taxon>Schizopora</taxon>
    </lineage>
</organism>
<dbReference type="Pfam" id="PF17862">
    <property type="entry name" value="AAA_lid_3"/>
    <property type="match status" value="1"/>
</dbReference>
<keyword evidence="9" id="KW-1185">Reference proteome</keyword>
<dbReference type="InterPro" id="IPR051701">
    <property type="entry name" value="Mito_OM_Translocase_MSP1"/>
</dbReference>
<sequence>MRTSSLVPPTRSALKQRTTNAAIRRVLFSQSHKPRCPSKGGSSAVGSNRRALSSSKPWSKDVEHAQLTTAPIVSDSGPPAEGPVPSDDPGEESNVVVLEVEKVKRARRSTPKAEDVTPLPPGLNILWTPDSNEPSTSSYSSEACSPARELFEHVLSNFLITMLPQTQHRAAYATSSGSLVEPTHALHCPIEGGDYIIDETVRELARGVDAEVITLDAAQLAAGEWGAFGKSAEAALKLPQNPLHFRSYTNVENEYEEDDGEEDDNPFRTMPPSGKFMIRVVADGPGGMPGKRQAPVARSAASSKAKAFFDNIINIPSPDPEKNRPRIIYIRDYPLLAPSASSWYPSLLASVRQRRQGPIARPTSPVANPVTIIFGMTPPMMQSSSPASSSSAGKGKRPSPQALLGLLNSRQPSDIVVSPPQKPSRHEGDSEDAEKARERRLRDRMMRWMKEDPSFYDDLPPLPDLVSESTPSSAPVPSGVIVGSPMMGGLPPGISAAIQSMIGGSMSNDNRDGDRDADDVNNTQYFRTSVIIPEVRNVAEEREARNFRRIELNLLITRMALGELGARIDETDPGEIYESLSPPREGELAGEGGKKIIEEMLWDSMWRDWAEHIQPWSIAKHIADTAVGIMLASNGLHRAKTLPDSLPIPWTVITHVWRSTQLRKDCRKDALKQAWSKVEGSQKLFEDTEENEQVESDRVVEDVKENPDLSAHERRLLSCIVDSASMPTSFSQVHLPDSTIDSVRTIVSLPLLHPSAFQQGILKQHSMTGCLLFGPPGTGKTLVVRALAKEAGCRMLAVAPSDVMDMYVGEGEKLVRSVFSLARRLSPCVIFLDEIDALFGARSSARETGGAMAHHGVITEFMQEMDGLKTNKETNVIVIGATNRPFDLDDAVLRRLPRRLLVDLPGEKERKAIMKILLRDEILADDVDLAALAKRTDLFSGSDLKHLCVSAALDAVKEGVKLPWAVPTSTSQKSQSTQTSEAPLSDQKSAGEPINPPHEADANSSEGTVDVPRVLHLRHFTKALKEITPSSSESLGTLTALRKWNEEFGEGHTKKKKIMWGKGLFGFAEKGAETHAAPDGKVSAGP</sequence>
<dbReference type="InterPro" id="IPR003959">
    <property type="entry name" value="ATPase_AAA_core"/>
</dbReference>
<dbReference type="GO" id="GO:0005524">
    <property type="term" value="F:ATP binding"/>
    <property type="evidence" value="ECO:0007669"/>
    <property type="project" value="UniProtKB-KW"/>
</dbReference>
<feature type="region of interest" description="Disordered" evidence="6">
    <location>
        <begin position="967"/>
        <end position="1008"/>
    </location>
</feature>
<dbReference type="Pfam" id="PF00004">
    <property type="entry name" value="AAA"/>
    <property type="match status" value="1"/>
</dbReference>
<accession>A0A0H2RL64</accession>
<dbReference type="AlphaFoldDB" id="A0A0H2RL64"/>
<feature type="region of interest" description="Disordered" evidence="6">
    <location>
        <begin position="106"/>
        <end position="141"/>
    </location>
</feature>
<feature type="compositionally biased region" description="Polar residues" evidence="6">
    <location>
        <begin position="40"/>
        <end position="57"/>
    </location>
</feature>
<feature type="compositionally biased region" description="Low complexity" evidence="6">
    <location>
        <begin position="968"/>
        <end position="980"/>
    </location>
</feature>
<evidence type="ECO:0000259" key="7">
    <source>
        <dbReference type="SMART" id="SM00382"/>
    </source>
</evidence>
<protein>
    <submittedName>
        <fullName evidence="8">AAA-domain-containing protein</fullName>
    </submittedName>
</protein>
<feature type="region of interest" description="Disordered" evidence="6">
    <location>
        <begin position="377"/>
        <end position="438"/>
    </location>
</feature>
<proteinExistence type="predicted"/>
<dbReference type="InParanoid" id="A0A0H2RL64"/>
<gene>
    <name evidence="8" type="ORF">SCHPADRAFT_853666</name>
</gene>
<evidence type="ECO:0000313" key="8">
    <source>
        <dbReference type="EMBL" id="KLO12599.1"/>
    </source>
</evidence>
<feature type="compositionally biased region" description="Low complexity" evidence="6">
    <location>
        <begin position="378"/>
        <end position="393"/>
    </location>
</feature>
<dbReference type="Gene3D" id="3.40.50.300">
    <property type="entry name" value="P-loop containing nucleotide triphosphate hydrolases"/>
    <property type="match status" value="1"/>
</dbReference>
<keyword evidence="2" id="KW-0547">Nucleotide-binding</keyword>
<dbReference type="GO" id="GO:0016887">
    <property type="term" value="F:ATP hydrolysis activity"/>
    <property type="evidence" value="ECO:0007669"/>
    <property type="project" value="InterPro"/>
</dbReference>
<feature type="domain" description="AAA+ ATPase" evidence="7">
    <location>
        <begin position="766"/>
        <end position="906"/>
    </location>
</feature>
<evidence type="ECO:0000256" key="6">
    <source>
        <dbReference type="SAM" id="MobiDB-lite"/>
    </source>
</evidence>
<name>A0A0H2RL64_9AGAM</name>
<dbReference type="OrthoDB" id="39734at2759"/>
<evidence type="ECO:0000256" key="4">
    <source>
        <dbReference type="ARBA" id="ARBA00022840"/>
    </source>
</evidence>
<feature type="compositionally biased region" description="Low complexity" evidence="6">
    <location>
        <begin position="131"/>
        <end position="141"/>
    </location>
</feature>
<keyword evidence="5" id="KW-0496">Mitochondrion</keyword>
<feature type="region of interest" description="Disordered" evidence="6">
    <location>
        <begin position="1"/>
        <end position="93"/>
    </location>
</feature>
<dbReference type="InterPro" id="IPR027417">
    <property type="entry name" value="P-loop_NTPase"/>
</dbReference>
<dbReference type="PROSITE" id="PS00674">
    <property type="entry name" value="AAA"/>
    <property type="match status" value="1"/>
</dbReference>
<keyword evidence="3" id="KW-1000">Mitochondrion outer membrane</keyword>
<evidence type="ECO:0000313" key="9">
    <source>
        <dbReference type="Proteomes" id="UP000053477"/>
    </source>
</evidence>
<reference evidence="8 9" key="1">
    <citation type="submission" date="2015-04" db="EMBL/GenBank/DDBJ databases">
        <title>Complete genome sequence of Schizopora paradoxa KUC8140, a cosmopolitan wood degrader in East Asia.</title>
        <authorList>
            <consortium name="DOE Joint Genome Institute"/>
            <person name="Min B."/>
            <person name="Park H."/>
            <person name="Jang Y."/>
            <person name="Kim J.-J."/>
            <person name="Kim K.H."/>
            <person name="Pangilinan J."/>
            <person name="Lipzen A."/>
            <person name="Riley R."/>
            <person name="Grigoriev I.V."/>
            <person name="Spatafora J.W."/>
            <person name="Choi I.-G."/>
        </authorList>
    </citation>
    <scope>NUCLEOTIDE SEQUENCE [LARGE SCALE GENOMIC DNA]</scope>
    <source>
        <strain evidence="8 9">KUC8140</strain>
    </source>
</reference>
<dbReference type="PANTHER" id="PTHR45644:SF56">
    <property type="entry name" value="AAA ATPASE, PUTATIVE (AFU_ORTHOLOGUE AFUA_2G12920)-RELATED"/>
    <property type="match status" value="1"/>
</dbReference>
<dbReference type="InterPro" id="IPR003593">
    <property type="entry name" value="AAA+_ATPase"/>
</dbReference>
<dbReference type="PANTHER" id="PTHR45644">
    <property type="entry name" value="AAA ATPASE, PUTATIVE (AFU_ORTHOLOGUE AFUA_2G12920)-RELATED-RELATED"/>
    <property type="match status" value="1"/>
</dbReference>
<dbReference type="InterPro" id="IPR041569">
    <property type="entry name" value="AAA_lid_3"/>
</dbReference>
<dbReference type="Proteomes" id="UP000053477">
    <property type="component" value="Unassembled WGS sequence"/>
</dbReference>
<dbReference type="GO" id="GO:0005741">
    <property type="term" value="C:mitochondrial outer membrane"/>
    <property type="evidence" value="ECO:0007669"/>
    <property type="project" value="UniProtKB-SubCell"/>
</dbReference>
<keyword evidence="4" id="KW-0067">ATP-binding</keyword>
<comment type="subcellular location">
    <subcellularLocation>
        <location evidence="1">Mitochondrion outer membrane</location>
        <topology evidence="1">Single-pass membrane protein</topology>
    </subcellularLocation>
</comment>
<dbReference type="EMBL" id="KQ085974">
    <property type="protein sequence ID" value="KLO12599.1"/>
    <property type="molecule type" value="Genomic_DNA"/>
</dbReference>
<dbReference type="SUPFAM" id="SSF52540">
    <property type="entry name" value="P-loop containing nucleoside triphosphate hydrolases"/>
    <property type="match status" value="1"/>
</dbReference>
<evidence type="ECO:0000256" key="5">
    <source>
        <dbReference type="ARBA" id="ARBA00023128"/>
    </source>
</evidence>
<feature type="compositionally biased region" description="Polar residues" evidence="6">
    <location>
        <begin position="1"/>
        <end position="21"/>
    </location>
</feature>
<evidence type="ECO:0000256" key="3">
    <source>
        <dbReference type="ARBA" id="ARBA00022787"/>
    </source>
</evidence>
<dbReference type="STRING" id="27342.A0A0H2RL64"/>